<accession>A0ABU3P032</accession>
<evidence type="ECO:0000313" key="1">
    <source>
        <dbReference type="EMBL" id="MDT8902035.1"/>
    </source>
</evidence>
<reference evidence="1 2" key="1">
    <citation type="submission" date="2023-07" db="EMBL/GenBank/DDBJ databases">
        <title>The novel representative of Negativicutes class, Anaeroselena agilis gen. nov. sp. nov.</title>
        <authorList>
            <person name="Prokofeva M.I."/>
            <person name="Elcheninov A.G."/>
            <person name="Klyukina A."/>
            <person name="Kublanov I.V."/>
            <person name="Frolov E.N."/>
            <person name="Podosokorskaya O.A."/>
        </authorList>
    </citation>
    <scope>NUCLEOTIDE SEQUENCE [LARGE SCALE GENOMIC DNA]</scope>
    <source>
        <strain evidence="1 2">4137-cl</strain>
    </source>
</reference>
<evidence type="ECO:0000313" key="2">
    <source>
        <dbReference type="Proteomes" id="UP001254848"/>
    </source>
</evidence>
<name>A0ABU3P032_9FIRM</name>
<sequence length="54" mass="6268">MSTTGSRVTIFLMSCEDLERMLTAKYGKKLMAVNQARLARQNERRTKWLGNAKY</sequence>
<organism evidence="1 2">
    <name type="scientific">Anaeroselena agilis</name>
    <dbReference type="NCBI Taxonomy" id="3063788"/>
    <lineage>
        <taxon>Bacteria</taxon>
        <taxon>Bacillati</taxon>
        <taxon>Bacillota</taxon>
        <taxon>Negativicutes</taxon>
        <taxon>Acetonemataceae</taxon>
        <taxon>Anaeroselena</taxon>
    </lineage>
</organism>
<gene>
    <name evidence="1" type="ORF">Q4T40_12335</name>
</gene>
<proteinExistence type="predicted"/>
<dbReference type="RefSeq" id="WP_413780526.1">
    <property type="nucleotide sequence ID" value="NZ_JAUOZS010000001.1"/>
</dbReference>
<comment type="caution">
    <text evidence="1">The sequence shown here is derived from an EMBL/GenBank/DDBJ whole genome shotgun (WGS) entry which is preliminary data.</text>
</comment>
<keyword evidence="2" id="KW-1185">Reference proteome</keyword>
<dbReference type="Proteomes" id="UP001254848">
    <property type="component" value="Unassembled WGS sequence"/>
</dbReference>
<protein>
    <submittedName>
        <fullName evidence="1">Uncharacterized protein</fullName>
    </submittedName>
</protein>
<dbReference type="EMBL" id="JAUOZS010000001">
    <property type="protein sequence ID" value="MDT8902035.1"/>
    <property type="molecule type" value="Genomic_DNA"/>
</dbReference>